<accession>A0AAV2DWN3</accession>
<dbReference type="Proteomes" id="UP001497516">
    <property type="component" value="Chromosome 3"/>
</dbReference>
<protein>
    <submittedName>
        <fullName evidence="1">Uncharacterized protein</fullName>
    </submittedName>
</protein>
<evidence type="ECO:0000313" key="1">
    <source>
        <dbReference type="EMBL" id="CAL1377770.1"/>
    </source>
</evidence>
<proteinExistence type="predicted"/>
<dbReference type="AlphaFoldDB" id="A0AAV2DWN3"/>
<keyword evidence="2" id="KW-1185">Reference proteome</keyword>
<name>A0AAV2DWN3_9ROSI</name>
<organism evidence="1 2">
    <name type="scientific">Linum trigynum</name>
    <dbReference type="NCBI Taxonomy" id="586398"/>
    <lineage>
        <taxon>Eukaryota</taxon>
        <taxon>Viridiplantae</taxon>
        <taxon>Streptophyta</taxon>
        <taxon>Embryophyta</taxon>
        <taxon>Tracheophyta</taxon>
        <taxon>Spermatophyta</taxon>
        <taxon>Magnoliopsida</taxon>
        <taxon>eudicotyledons</taxon>
        <taxon>Gunneridae</taxon>
        <taxon>Pentapetalae</taxon>
        <taxon>rosids</taxon>
        <taxon>fabids</taxon>
        <taxon>Malpighiales</taxon>
        <taxon>Linaceae</taxon>
        <taxon>Linum</taxon>
    </lineage>
</organism>
<gene>
    <name evidence="1" type="ORF">LTRI10_LOCUS19397</name>
</gene>
<reference evidence="1 2" key="1">
    <citation type="submission" date="2024-04" db="EMBL/GenBank/DDBJ databases">
        <authorList>
            <person name="Fracassetti M."/>
        </authorList>
    </citation>
    <scope>NUCLEOTIDE SEQUENCE [LARGE SCALE GENOMIC DNA]</scope>
</reference>
<evidence type="ECO:0000313" key="2">
    <source>
        <dbReference type="Proteomes" id="UP001497516"/>
    </source>
</evidence>
<dbReference type="EMBL" id="OZ034816">
    <property type="protein sequence ID" value="CAL1377770.1"/>
    <property type="molecule type" value="Genomic_DNA"/>
</dbReference>
<sequence>MVGCMSLNLWNLKANGAYLHQQRMGQQAAFQLVPPQSGVLQVRNKPSRDESIDRHSNMFFYMLGLLPYS</sequence>